<dbReference type="AlphaFoldDB" id="A0A172TUA9"/>
<dbReference type="STRING" id="1492898.SY85_09490"/>
<keyword evidence="1" id="KW-0472">Membrane</keyword>
<keyword evidence="1" id="KW-0812">Transmembrane</keyword>
<feature type="transmembrane region" description="Helical" evidence="1">
    <location>
        <begin position="47"/>
        <end position="68"/>
    </location>
</feature>
<protein>
    <submittedName>
        <fullName evidence="2">Uncharacterized protein</fullName>
    </submittedName>
</protein>
<proteinExistence type="predicted"/>
<gene>
    <name evidence="2" type="ORF">SY85_09490</name>
</gene>
<evidence type="ECO:0000256" key="1">
    <source>
        <dbReference type="SAM" id="Phobius"/>
    </source>
</evidence>
<dbReference type="KEGG" id="fla:SY85_09490"/>
<sequence length="74" mass="8265">MLTLLYPQISVNNAVQQSLYCLLSYLTRNTFGKLVNNPTFAENSKGIFPFGIVIILGIIPFSVPIKLYNNVLDT</sequence>
<reference evidence="2 3" key="2">
    <citation type="journal article" date="2016" name="Int. J. Syst. Evol. Microbiol.">
        <title>Flavisolibacter tropicus sp. nov., isolated from tropical soil.</title>
        <authorList>
            <person name="Lee J.J."/>
            <person name="Kang M.S."/>
            <person name="Kim G.S."/>
            <person name="Lee C.S."/>
            <person name="Lim S."/>
            <person name="Lee J."/>
            <person name="Roh S.H."/>
            <person name="Kang H."/>
            <person name="Ha J.M."/>
            <person name="Bae S."/>
            <person name="Jung H.Y."/>
            <person name="Kim M.K."/>
        </authorList>
    </citation>
    <scope>NUCLEOTIDE SEQUENCE [LARGE SCALE GENOMIC DNA]</scope>
    <source>
        <strain evidence="2 3">LCS9</strain>
    </source>
</reference>
<keyword evidence="3" id="KW-1185">Reference proteome</keyword>
<evidence type="ECO:0000313" key="3">
    <source>
        <dbReference type="Proteomes" id="UP000077177"/>
    </source>
</evidence>
<keyword evidence="1" id="KW-1133">Transmembrane helix</keyword>
<reference evidence="3" key="1">
    <citation type="submission" date="2015-01" db="EMBL/GenBank/DDBJ databases">
        <title>Flavisolibacter sp./LCS9/ whole genome sequencing.</title>
        <authorList>
            <person name="Kim M.K."/>
            <person name="Srinivasan S."/>
            <person name="Lee J.-J."/>
        </authorList>
    </citation>
    <scope>NUCLEOTIDE SEQUENCE [LARGE SCALE GENOMIC DNA]</scope>
    <source>
        <strain evidence="3">LCS9</strain>
    </source>
</reference>
<organism evidence="2 3">
    <name type="scientific">Flavisolibacter tropicus</name>
    <dbReference type="NCBI Taxonomy" id="1492898"/>
    <lineage>
        <taxon>Bacteria</taxon>
        <taxon>Pseudomonadati</taxon>
        <taxon>Bacteroidota</taxon>
        <taxon>Chitinophagia</taxon>
        <taxon>Chitinophagales</taxon>
        <taxon>Chitinophagaceae</taxon>
        <taxon>Flavisolibacter</taxon>
    </lineage>
</organism>
<name>A0A172TUA9_9BACT</name>
<evidence type="ECO:0000313" key="2">
    <source>
        <dbReference type="EMBL" id="ANE50701.1"/>
    </source>
</evidence>
<dbReference type="EMBL" id="CP011390">
    <property type="protein sequence ID" value="ANE50701.1"/>
    <property type="molecule type" value="Genomic_DNA"/>
</dbReference>
<accession>A0A172TUA9</accession>
<dbReference type="Proteomes" id="UP000077177">
    <property type="component" value="Chromosome"/>
</dbReference>